<feature type="region of interest" description="Disordered" evidence="1">
    <location>
        <begin position="26"/>
        <end position="65"/>
    </location>
</feature>
<organism evidence="2 3">
    <name type="scientific">Candidatus Schekmanbacteria bacterium RBG_13_48_7</name>
    <dbReference type="NCBI Taxonomy" id="1817878"/>
    <lineage>
        <taxon>Bacteria</taxon>
        <taxon>Candidatus Schekmaniibacteriota</taxon>
    </lineage>
</organism>
<dbReference type="AlphaFoldDB" id="A0A1F7RWR1"/>
<proteinExistence type="predicted"/>
<reference evidence="2 3" key="1">
    <citation type="journal article" date="2016" name="Nat. Commun.">
        <title>Thousands of microbial genomes shed light on interconnected biogeochemical processes in an aquifer system.</title>
        <authorList>
            <person name="Anantharaman K."/>
            <person name="Brown C.T."/>
            <person name="Hug L.A."/>
            <person name="Sharon I."/>
            <person name="Castelle C.J."/>
            <person name="Probst A.J."/>
            <person name="Thomas B.C."/>
            <person name="Singh A."/>
            <person name="Wilkins M.J."/>
            <person name="Karaoz U."/>
            <person name="Brodie E.L."/>
            <person name="Williams K.H."/>
            <person name="Hubbard S.S."/>
            <person name="Banfield J.F."/>
        </authorList>
    </citation>
    <scope>NUCLEOTIDE SEQUENCE [LARGE SCALE GENOMIC DNA]</scope>
</reference>
<accession>A0A1F7RWR1</accession>
<dbReference type="Proteomes" id="UP000179266">
    <property type="component" value="Unassembled WGS sequence"/>
</dbReference>
<name>A0A1F7RWR1_9BACT</name>
<dbReference type="PROSITE" id="PS51257">
    <property type="entry name" value="PROKAR_LIPOPROTEIN"/>
    <property type="match status" value="1"/>
</dbReference>
<gene>
    <name evidence="2" type="ORF">A2161_01560</name>
</gene>
<evidence type="ECO:0000313" key="2">
    <source>
        <dbReference type="EMBL" id="OGL45287.1"/>
    </source>
</evidence>
<comment type="caution">
    <text evidence="2">The sequence shown here is derived from an EMBL/GenBank/DDBJ whole genome shotgun (WGS) entry which is preliminary data.</text>
</comment>
<dbReference type="EMBL" id="MGDD01000185">
    <property type="protein sequence ID" value="OGL45287.1"/>
    <property type="molecule type" value="Genomic_DNA"/>
</dbReference>
<sequence length="219" mass="24884">MRKIFTGVIIICFFLVGCGKQESIKPPIKDNSSDRAQNNQNRNSPLKPVDNPNVPADRQNQPKKRHDMARMIKAGNFTAASQENQKFAKTLYESLINGDETAFLNMCRSPIREAEGANPNLKADDLNKMKDHYKERNSIMFKRAKRWIETTEKDEGTLTFGEVKNGSLRATKTESERARQEIIAEIKTEKATHYLLMSGARVDKDGKSIFLEGGIRFMD</sequence>
<evidence type="ECO:0000256" key="1">
    <source>
        <dbReference type="SAM" id="MobiDB-lite"/>
    </source>
</evidence>
<feature type="compositionally biased region" description="Polar residues" evidence="1">
    <location>
        <begin position="34"/>
        <end position="44"/>
    </location>
</feature>
<evidence type="ECO:0000313" key="3">
    <source>
        <dbReference type="Proteomes" id="UP000179266"/>
    </source>
</evidence>
<protein>
    <submittedName>
        <fullName evidence="2">Uncharacterized protein</fullName>
    </submittedName>
</protein>